<dbReference type="InterPro" id="IPR001854">
    <property type="entry name" value="Ribosomal_uL29"/>
</dbReference>
<protein>
    <recommendedName>
        <fullName evidence="4">Large ribosomal subunit protein uL29</fullName>
    </recommendedName>
</protein>
<evidence type="ECO:0000313" key="6">
    <source>
        <dbReference type="EMBL" id="HIH21243.1"/>
    </source>
</evidence>
<dbReference type="InterPro" id="IPR036049">
    <property type="entry name" value="Ribosomal_uL29_sf"/>
</dbReference>
<evidence type="ECO:0000256" key="5">
    <source>
        <dbReference type="SAM" id="MobiDB-lite"/>
    </source>
</evidence>
<dbReference type="GO" id="GO:0006412">
    <property type="term" value="P:translation"/>
    <property type="evidence" value="ECO:0007669"/>
    <property type="project" value="UniProtKB-UniRule"/>
</dbReference>
<dbReference type="EMBL" id="DUFW01000019">
    <property type="protein sequence ID" value="HIH21243.1"/>
    <property type="molecule type" value="Genomic_DNA"/>
</dbReference>
<dbReference type="GO" id="GO:1990904">
    <property type="term" value="C:ribonucleoprotein complex"/>
    <property type="evidence" value="ECO:0007669"/>
    <property type="project" value="UniProtKB-KW"/>
</dbReference>
<keyword evidence="2 4" id="KW-0689">Ribosomal protein</keyword>
<reference evidence="9 10" key="1">
    <citation type="journal article" date="2020" name="bioRxiv">
        <title>A rank-normalized archaeal taxonomy based on genome phylogeny resolves widespread incomplete and uneven classifications.</title>
        <authorList>
            <person name="Rinke C."/>
            <person name="Chuvochina M."/>
            <person name="Mussig A.J."/>
            <person name="Chaumeil P.-A."/>
            <person name="Waite D.W."/>
            <person name="Whitman W.B."/>
            <person name="Parks D.H."/>
            <person name="Hugenholtz P."/>
        </authorList>
    </citation>
    <scope>NUCLEOTIDE SEQUENCE [LARGE SCALE GENOMIC DNA]</scope>
</reference>
<evidence type="ECO:0000313" key="9">
    <source>
        <dbReference type="Proteomes" id="UP000527315"/>
    </source>
</evidence>
<dbReference type="Proteomes" id="UP000590964">
    <property type="component" value="Unassembled WGS sequence"/>
</dbReference>
<evidence type="ECO:0000256" key="1">
    <source>
        <dbReference type="ARBA" id="ARBA00009254"/>
    </source>
</evidence>
<dbReference type="AlphaFoldDB" id="A0A7J4JTY3"/>
<accession>A0A7J4JTY3</accession>
<dbReference type="GO" id="GO:0005840">
    <property type="term" value="C:ribosome"/>
    <property type="evidence" value="ECO:0007669"/>
    <property type="project" value="UniProtKB-KW"/>
</dbReference>
<dbReference type="EMBL" id="DUFJ01000070">
    <property type="protein sequence ID" value="HIH33221.1"/>
    <property type="molecule type" value="Genomic_DNA"/>
</dbReference>
<comment type="caution">
    <text evidence="6">The sequence shown here is derived from an EMBL/GenBank/DDBJ whole genome shotgun (WGS) entry which is preliminary data.</text>
</comment>
<keyword evidence="3 4" id="KW-0687">Ribonucleoprotein</keyword>
<dbReference type="Pfam" id="PF00831">
    <property type="entry name" value="Ribosomal_L29"/>
    <property type="match status" value="1"/>
</dbReference>
<evidence type="ECO:0000256" key="3">
    <source>
        <dbReference type="ARBA" id="ARBA00023274"/>
    </source>
</evidence>
<organism evidence="6 10">
    <name type="scientific">Candidatus Iainarchaeum sp</name>
    <dbReference type="NCBI Taxonomy" id="3101447"/>
    <lineage>
        <taxon>Archaea</taxon>
        <taxon>Candidatus Iainarchaeota</taxon>
        <taxon>Candidatus Iainarchaeia</taxon>
        <taxon>Candidatus Iainarchaeales</taxon>
        <taxon>Candidatus Iainarchaeaceae</taxon>
        <taxon>Candidatus Iainarchaeum</taxon>
    </lineage>
</organism>
<name>A0A7J4JTY3_9ARCH</name>
<dbReference type="HAMAP" id="MF_00374">
    <property type="entry name" value="Ribosomal_uL29"/>
    <property type="match status" value="1"/>
</dbReference>
<feature type="compositionally biased region" description="Basic and acidic residues" evidence="5">
    <location>
        <begin position="24"/>
        <end position="33"/>
    </location>
</feature>
<reference evidence="8" key="2">
    <citation type="submission" date="2021-03" db="EMBL/GenBank/DDBJ databases">
        <authorList>
            <person name="Jaffe A."/>
        </authorList>
    </citation>
    <scope>NUCLEOTIDE SEQUENCE</scope>
    <source>
        <strain evidence="8">RIFCSPLOWO2_01_FULL_43_13</strain>
    </source>
</reference>
<reference evidence="8" key="3">
    <citation type="submission" date="2021-05" db="EMBL/GenBank/DDBJ databases">
        <title>Protein family content uncovers lineage relationships and bacterial pathway maintenance mechanisms in DPANN archaea.</title>
        <authorList>
            <person name="Castelle C.J."/>
            <person name="Meheust R."/>
            <person name="Jaffe A.L."/>
            <person name="Seitz K."/>
            <person name="Gong X."/>
            <person name="Baker B.J."/>
            <person name="Banfield J.F."/>
        </authorList>
    </citation>
    <scope>NUCLEOTIDE SEQUENCE</scope>
    <source>
        <strain evidence="8">RIFCSPLOWO2_01_FULL_43_13</strain>
    </source>
</reference>
<gene>
    <name evidence="6" type="primary">rpmC</name>
    <name evidence="4" type="synonym">rpl29</name>
    <name evidence="6" type="ORF">HA222_01085</name>
    <name evidence="7" type="ORF">HA227_03130</name>
    <name evidence="8" type="ORF">J4478_02640</name>
</gene>
<feature type="region of interest" description="Disordered" evidence="5">
    <location>
        <begin position="24"/>
        <end position="49"/>
    </location>
</feature>
<dbReference type="Proteomes" id="UP000527315">
    <property type="component" value="Unassembled WGS sequence"/>
</dbReference>
<proteinExistence type="inferred from homology"/>
<dbReference type="GO" id="GO:0003735">
    <property type="term" value="F:structural constituent of ribosome"/>
    <property type="evidence" value="ECO:0007669"/>
    <property type="project" value="InterPro"/>
</dbReference>
<evidence type="ECO:0000313" key="8">
    <source>
        <dbReference type="EMBL" id="MBS3058274.1"/>
    </source>
</evidence>
<dbReference type="Gene3D" id="1.10.287.310">
    <property type="match status" value="1"/>
</dbReference>
<evidence type="ECO:0000313" key="7">
    <source>
        <dbReference type="EMBL" id="HIH33221.1"/>
    </source>
</evidence>
<evidence type="ECO:0000256" key="4">
    <source>
        <dbReference type="HAMAP-Rule" id="MF_00374"/>
    </source>
</evidence>
<dbReference type="Proteomes" id="UP000680185">
    <property type="component" value="Unassembled WGS sequence"/>
</dbReference>
<comment type="similarity">
    <text evidence="1 4">Belongs to the universal ribosomal protein uL29 family.</text>
</comment>
<feature type="compositionally biased region" description="Basic and acidic residues" evidence="5">
    <location>
        <begin position="64"/>
        <end position="77"/>
    </location>
</feature>
<dbReference type="EMBL" id="JAGVWB010000019">
    <property type="protein sequence ID" value="MBS3058274.1"/>
    <property type="molecule type" value="Genomic_DNA"/>
</dbReference>
<feature type="region of interest" description="Disordered" evidence="5">
    <location>
        <begin position="64"/>
        <end position="83"/>
    </location>
</feature>
<evidence type="ECO:0000313" key="10">
    <source>
        <dbReference type="Proteomes" id="UP000590964"/>
    </source>
</evidence>
<dbReference type="SUPFAM" id="SSF46561">
    <property type="entry name" value="Ribosomal protein L29 (L29p)"/>
    <property type="match status" value="1"/>
</dbReference>
<dbReference type="NCBIfam" id="TIGR00012">
    <property type="entry name" value="L29"/>
    <property type="match status" value="1"/>
</dbReference>
<evidence type="ECO:0000256" key="2">
    <source>
        <dbReference type="ARBA" id="ARBA00022980"/>
    </source>
</evidence>
<sequence length="83" mass="9043">MTKKAISQLRSLGTSELEEKLNDAKAKLAKEKSSQSAGTRPEKPATIGNLKKQIARCMTLISEKQRAKEKTLSENKTKGGIGK</sequence>